<sequence length="264" mass="28858">MEQSRLWKAARKVGRFALDLVLPPTCAICGTEIDQPRALCATCFGRLHPIGQPRCDQCGVPLPSAAHLGADARCVSCELHPPPWSHGRAAYVYDEGSRDLILALKYADRTENAAFLARQMARAADDILAKADWLVPVPVHWRRLLERKYNQAALLARAVERLTHVPVLVDALQRPRATGRLAQFSATARAQEMKDAITVRASRVAVLKDQHVVLVDDILTTGATATACTQVLLAHGVASVSLLAAARTQPDPQEDVSRPESMRQ</sequence>
<dbReference type="InterPro" id="IPR029057">
    <property type="entry name" value="PRTase-like"/>
</dbReference>
<dbReference type="InterPro" id="IPR044005">
    <property type="entry name" value="DZR_2"/>
</dbReference>
<dbReference type="AlphaFoldDB" id="A0A967B3N3"/>
<dbReference type="RefSeq" id="WP_166312774.1">
    <property type="nucleotide sequence ID" value="NZ_WOTH01000002.1"/>
</dbReference>
<dbReference type="Gene3D" id="3.40.50.2020">
    <property type="match status" value="1"/>
</dbReference>
<gene>
    <name evidence="4" type="ORF">GOB87_01465</name>
</gene>
<dbReference type="Proteomes" id="UP000597459">
    <property type="component" value="Unassembled WGS sequence"/>
</dbReference>
<feature type="domain" description="Double zinc ribbon" evidence="3">
    <location>
        <begin position="17"/>
        <end position="77"/>
    </location>
</feature>
<evidence type="ECO:0000313" key="4">
    <source>
        <dbReference type="EMBL" id="NHO52634.1"/>
    </source>
</evidence>
<evidence type="ECO:0000313" key="5">
    <source>
        <dbReference type="Proteomes" id="UP000597459"/>
    </source>
</evidence>
<dbReference type="PANTHER" id="PTHR47505:SF1">
    <property type="entry name" value="DNA UTILIZATION PROTEIN YHGH"/>
    <property type="match status" value="1"/>
</dbReference>
<protein>
    <submittedName>
        <fullName evidence="4">ComF family protein</fullName>
    </submittedName>
</protein>
<name>A0A967B3N3_9PROT</name>
<feature type="domain" description="Phosphoribosyltransferase" evidence="2">
    <location>
        <begin position="187"/>
        <end position="246"/>
    </location>
</feature>
<dbReference type="InterPro" id="IPR000836">
    <property type="entry name" value="PRTase_dom"/>
</dbReference>
<comment type="caution">
    <text evidence="4">The sequence shown here is derived from an EMBL/GenBank/DDBJ whole genome shotgun (WGS) entry which is preliminary data.</text>
</comment>
<dbReference type="Pfam" id="PF18912">
    <property type="entry name" value="DZR_2"/>
    <property type="match status" value="1"/>
</dbReference>
<dbReference type="SUPFAM" id="SSF53271">
    <property type="entry name" value="PRTase-like"/>
    <property type="match status" value="1"/>
</dbReference>
<dbReference type="Pfam" id="PF00156">
    <property type="entry name" value="Pribosyltran"/>
    <property type="match status" value="1"/>
</dbReference>
<reference evidence="4" key="1">
    <citation type="submission" date="2019-11" db="EMBL/GenBank/DDBJ databases">
        <title>Description of new Acetobacter species.</title>
        <authorList>
            <person name="Cleenwerck I."/>
            <person name="Sombolestani A.S."/>
        </authorList>
    </citation>
    <scope>NUCLEOTIDE SEQUENCE</scope>
    <source>
        <strain evidence="4">LMG 1626</strain>
    </source>
</reference>
<accession>A0A967B3N3</accession>
<dbReference type="PANTHER" id="PTHR47505">
    <property type="entry name" value="DNA UTILIZATION PROTEIN YHGH"/>
    <property type="match status" value="1"/>
</dbReference>
<evidence type="ECO:0000259" key="3">
    <source>
        <dbReference type="Pfam" id="PF18912"/>
    </source>
</evidence>
<proteinExistence type="inferred from homology"/>
<keyword evidence="5" id="KW-1185">Reference proteome</keyword>
<organism evidence="4 5">
    <name type="scientific">Acetobacter estunensis</name>
    <dbReference type="NCBI Taxonomy" id="104097"/>
    <lineage>
        <taxon>Bacteria</taxon>
        <taxon>Pseudomonadati</taxon>
        <taxon>Pseudomonadota</taxon>
        <taxon>Alphaproteobacteria</taxon>
        <taxon>Acetobacterales</taxon>
        <taxon>Acetobacteraceae</taxon>
        <taxon>Acetobacter</taxon>
    </lineage>
</organism>
<dbReference type="EMBL" id="WOTH01000002">
    <property type="protein sequence ID" value="NHO52634.1"/>
    <property type="molecule type" value="Genomic_DNA"/>
</dbReference>
<dbReference type="InterPro" id="IPR051910">
    <property type="entry name" value="ComF/GntX_DNA_util-trans"/>
</dbReference>
<evidence type="ECO:0000256" key="1">
    <source>
        <dbReference type="ARBA" id="ARBA00008007"/>
    </source>
</evidence>
<comment type="similarity">
    <text evidence="1">Belongs to the ComF/GntX family.</text>
</comment>
<evidence type="ECO:0000259" key="2">
    <source>
        <dbReference type="Pfam" id="PF00156"/>
    </source>
</evidence>